<accession>A0A9Q1HWN8</accession>
<comment type="caution">
    <text evidence="2">The sequence shown here is derived from an EMBL/GenBank/DDBJ whole genome shotgun (WGS) entry which is preliminary data.</text>
</comment>
<proteinExistence type="predicted"/>
<evidence type="ECO:0000256" key="1">
    <source>
        <dbReference type="SAM" id="MobiDB-lite"/>
    </source>
</evidence>
<dbReference type="OrthoDB" id="8946276at2759"/>
<gene>
    <name evidence="2" type="ORF">COCON_G00131270</name>
</gene>
<organism evidence="2 3">
    <name type="scientific">Conger conger</name>
    <name type="common">Conger eel</name>
    <name type="synonym">Muraena conger</name>
    <dbReference type="NCBI Taxonomy" id="82655"/>
    <lineage>
        <taxon>Eukaryota</taxon>
        <taxon>Metazoa</taxon>
        <taxon>Chordata</taxon>
        <taxon>Craniata</taxon>
        <taxon>Vertebrata</taxon>
        <taxon>Euteleostomi</taxon>
        <taxon>Actinopterygii</taxon>
        <taxon>Neopterygii</taxon>
        <taxon>Teleostei</taxon>
        <taxon>Anguilliformes</taxon>
        <taxon>Congridae</taxon>
        <taxon>Conger</taxon>
    </lineage>
</organism>
<protein>
    <submittedName>
        <fullName evidence="2">Uncharacterized protein</fullName>
    </submittedName>
</protein>
<name>A0A9Q1HWN8_CONCO</name>
<dbReference type="EMBL" id="JAFJMO010000009">
    <property type="protein sequence ID" value="KAJ8267955.1"/>
    <property type="molecule type" value="Genomic_DNA"/>
</dbReference>
<feature type="region of interest" description="Disordered" evidence="1">
    <location>
        <begin position="114"/>
        <end position="133"/>
    </location>
</feature>
<feature type="region of interest" description="Disordered" evidence="1">
    <location>
        <begin position="214"/>
        <end position="243"/>
    </location>
</feature>
<dbReference type="AlphaFoldDB" id="A0A9Q1HWN8"/>
<dbReference type="Proteomes" id="UP001152803">
    <property type="component" value="Unassembled WGS sequence"/>
</dbReference>
<feature type="compositionally biased region" description="Basic residues" evidence="1">
    <location>
        <begin position="353"/>
        <end position="366"/>
    </location>
</feature>
<evidence type="ECO:0000313" key="3">
    <source>
        <dbReference type="Proteomes" id="UP001152803"/>
    </source>
</evidence>
<keyword evidence="3" id="KW-1185">Reference proteome</keyword>
<reference evidence="2" key="1">
    <citation type="journal article" date="2023" name="Science">
        <title>Genome structures resolve the early diversification of teleost fishes.</title>
        <authorList>
            <person name="Parey E."/>
            <person name="Louis A."/>
            <person name="Montfort J."/>
            <person name="Bouchez O."/>
            <person name="Roques C."/>
            <person name="Iampietro C."/>
            <person name="Lluch J."/>
            <person name="Castinel A."/>
            <person name="Donnadieu C."/>
            <person name="Desvignes T."/>
            <person name="Floi Bucao C."/>
            <person name="Jouanno E."/>
            <person name="Wen M."/>
            <person name="Mejri S."/>
            <person name="Dirks R."/>
            <person name="Jansen H."/>
            <person name="Henkel C."/>
            <person name="Chen W.J."/>
            <person name="Zahm M."/>
            <person name="Cabau C."/>
            <person name="Klopp C."/>
            <person name="Thompson A.W."/>
            <person name="Robinson-Rechavi M."/>
            <person name="Braasch I."/>
            <person name="Lecointre G."/>
            <person name="Bobe J."/>
            <person name="Postlethwait J.H."/>
            <person name="Berthelot C."/>
            <person name="Roest Crollius H."/>
            <person name="Guiguen Y."/>
        </authorList>
    </citation>
    <scope>NUCLEOTIDE SEQUENCE</scope>
    <source>
        <strain evidence="2">Concon-B</strain>
    </source>
</reference>
<evidence type="ECO:0000313" key="2">
    <source>
        <dbReference type="EMBL" id="KAJ8267955.1"/>
    </source>
</evidence>
<sequence length="366" mass="40638">MAGVAHVQEEPVLDPQTLPYRILRLPCDEVTTGGVMPSDGPLWPVEAPALPPAGFLPSLGDGFLYSYYPSVAPERQSVLSPSLDELSSRDDMFSTDLEDVESVSGRAYLGDGKPARVAGEVSDPGEEDEGGRWEGEEECPARETRLCAACGSCLKGGSRRGKSTGKGPWACSRNDEDVAEEVEDDCDGYDDIDDGLKDPCESWEEPVRKLQAPARHMQAPGIPWQKPKNGYSSEPLGPCGLEEQERNYPRGPECCEGHRASTKPDQCKGPNVRAQSRLCTDRQLVGADRVSTGQEYWETCGKPRPKFWKAYPSRGKVRPARRRAGCKTFVPQRFRRDYNEEEEEEEGEFVRFQRGRGSTKRRGARY</sequence>
<feature type="region of interest" description="Disordered" evidence="1">
    <location>
        <begin position="339"/>
        <end position="366"/>
    </location>
</feature>